<comment type="catalytic activity">
    <reaction evidence="11">
        <text>D-glucosamine(out) = D-glucosamine(in)</text>
        <dbReference type="Rhea" id="RHEA:78423"/>
        <dbReference type="ChEBI" id="CHEBI:58723"/>
    </reaction>
    <physiologicalReaction direction="left-to-right" evidence="11">
        <dbReference type="Rhea" id="RHEA:78424"/>
    </physiologicalReaction>
</comment>
<dbReference type="KEGG" id="fcy:FRACYDRAFT_183952"/>
<evidence type="ECO:0000259" key="16">
    <source>
        <dbReference type="PROSITE" id="PS50850"/>
    </source>
</evidence>
<comment type="similarity">
    <text evidence="14">Belongs to the major facilitator superfamily. Sugar transporter (TC 2.A.1.1) family.</text>
</comment>
<evidence type="ECO:0000256" key="14">
    <source>
        <dbReference type="RuleBase" id="RU003346"/>
    </source>
</evidence>
<dbReference type="SUPFAM" id="SSF103473">
    <property type="entry name" value="MFS general substrate transporter"/>
    <property type="match status" value="1"/>
</dbReference>
<dbReference type="AlphaFoldDB" id="A0A1E7FGD1"/>
<dbReference type="PROSITE" id="PS50850">
    <property type="entry name" value="MFS"/>
    <property type="match status" value="1"/>
</dbReference>
<evidence type="ECO:0000256" key="1">
    <source>
        <dbReference type="ARBA" id="ARBA00004141"/>
    </source>
</evidence>
<feature type="domain" description="Major facilitator superfamily (MFS) profile" evidence="16">
    <location>
        <begin position="1"/>
        <end position="433"/>
    </location>
</feature>
<dbReference type="Gene3D" id="1.20.1250.20">
    <property type="entry name" value="MFS general substrate transporter like domains"/>
    <property type="match status" value="1"/>
</dbReference>
<dbReference type="PRINTS" id="PR00171">
    <property type="entry name" value="SUGRTRNSPORT"/>
</dbReference>
<evidence type="ECO:0000256" key="6">
    <source>
        <dbReference type="ARBA" id="ARBA00023136"/>
    </source>
</evidence>
<evidence type="ECO:0000256" key="3">
    <source>
        <dbReference type="ARBA" id="ARBA00022448"/>
    </source>
</evidence>
<feature type="transmembrane region" description="Helical" evidence="15">
    <location>
        <begin position="411"/>
        <end position="429"/>
    </location>
</feature>
<dbReference type="InterPro" id="IPR005828">
    <property type="entry name" value="MFS_sugar_transport-like"/>
</dbReference>
<comment type="subunit">
    <text evidence="2">Homodimer.</text>
</comment>
<comment type="catalytic activity">
    <reaction evidence="9">
        <text>D-xylose(out) = D-xylose(in)</text>
        <dbReference type="Rhea" id="RHEA:78427"/>
        <dbReference type="ChEBI" id="CHEBI:53455"/>
    </reaction>
    <physiologicalReaction direction="left-to-right" evidence="9">
        <dbReference type="Rhea" id="RHEA:78428"/>
    </physiologicalReaction>
</comment>
<dbReference type="InParanoid" id="A0A1E7FGD1"/>
<dbReference type="NCBIfam" id="TIGR00879">
    <property type="entry name" value="SP"/>
    <property type="match status" value="1"/>
</dbReference>
<keyword evidence="3 14" id="KW-0813">Transport</keyword>
<feature type="transmembrane region" description="Helical" evidence="15">
    <location>
        <begin position="7"/>
        <end position="26"/>
    </location>
</feature>
<evidence type="ECO:0000256" key="8">
    <source>
        <dbReference type="ARBA" id="ARBA00044648"/>
    </source>
</evidence>
<feature type="transmembrane region" description="Helical" evidence="15">
    <location>
        <begin position="376"/>
        <end position="399"/>
    </location>
</feature>
<evidence type="ECO:0000256" key="15">
    <source>
        <dbReference type="SAM" id="Phobius"/>
    </source>
</evidence>
<dbReference type="PROSITE" id="PS00217">
    <property type="entry name" value="SUGAR_TRANSPORT_2"/>
    <property type="match status" value="1"/>
</dbReference>
<dbReference type="Proteomes" id="UP000095751">
    <property type="component" value="Unassembled WGS sequence"/>
</dbReference>
<proteinExistence type="inferred from homology"/>
<evidence type="ECO:0000256" key="11">
    <source>
        <dbReference type="ARBA" id="ARBA00044668"/>
    </source>
</evidence>
<evidence type="ECO:0000256" key="2">
    <source>
        <dbReference type="ARBA" id="ARBA00011738"/>
    </source>
</evidence>
<comment type="catalytic activity">
    <reaction evidence="10">
        <text>D-mannose(out) = D-mannose(in)</text>
        <dbReference type="Rhea" id="RHEA:78391"/>
        <dbReference type="ChEBI" id="CHEBI:4208"/>
    </reaction>
    <physiologicalReaction direction="left-to-right" evidence="10">
        <dbReference type="Rhea" id="RHEA:78392"/>
    </physiologicalReaction>
</comment>
<keyword evidence="5 15" id="KW-1133">Transmembrane helix</keyword>
<feature type="transmembrane region" description="Helical" evidence="15">
    <location>
        <begin position="46"/>
        <end position="65"/>
    </location>
</feature>
<evidence type="ECO:0000256" key="5">
    <source>
        <dbReference type="ARBA" id="ARBA00022989"/>
    </source>
</evidence>
<sequence>MEDAKVVTAPLIFAVIVASTSMFLAGYNAGVMNAPEKVVFPGHSTLMWTMAVTALPIGGPFGSALGGKLAENRGRRGAMLILIWTFLVGGIIQTLAQDMLTIIFARLIIGFACGSSTVLVPIYLGEMAPPSLRGTLGTMTQFAMVCGIFFSNLIAFPLKNSWRAMFSVTAVIAAGQLLISAFLLESPRWLLNKDPNSLRARYIIKRLRGLRSEQEVEREVGNFIFGESAQHQDEGGEKNTLKELWSHPKRRNLLMSCLILQMAQQLSGINAVFYYSNSFFDGIIDDPLVGTTIVGGVNVIATYVALLVMDKTGRKTLILCSSAGMFLSCIVVVVALLGLVNNMFAVLAVNAFVFFFEIGLGPIPWLIVAEMFDGKYVAMAMSMCSQLNWVCNVIVGSVFPYMNKYLGPYSFVPFASVLACTFVYTLFYLPETQGKTPEDLVAEMIRTNSQSVSFC</sequence>
<comment type="catalytic activity">
    <reaction evidence="7">
        <text>D-galactose(in) = D-galactose(out)</text>
        <dbReference type="Rhea" id="RHEA:34915"/>
        <dbReference type="ChEBI" id="CHEBI:4139"/>
    </reaction>
    <physiologicalReaction direction="right-to-left" evidence="7">
        <dbReference type="Rhea" id="RHEA:34917"/>
    </physiologicalReaction>
</comment>
<dbReference type="InterPro" id="IPR045263">
    <property type="entry name" value="GLUT"/>
</dbReference>
<keyword evidence="18" id="KW-1185">Reference proteome</keyword>
<evidence type="ECO:0000256" key="7">
    <source>
        <dbReference type="ARBA" id="ARBA00044637"/>
    </source>
</evidence>
<dbReference type="EMBL" id="KV784357">
    <property type="protein sequence ID" value="OEU17241.1"/>
    <property type="molecule type" value="Genomic_DNA"/>
</dbReference>
<feature type="transmembrane region" description="Helical" evidence="15">
    <location>
        <begin position="164"/>
        <end position="184"/>
    </location>
</feature>
<dbReference type="InterPro" id="IPR020846">
    <property type="entry name" value="MFS_dom"/>
</dbReference>
<feature type="transmembrane region" description="Helical" evidence="15">
    <location>
        <begin position="343"/>
        <end position="369"/>
    </location>
</feature>
<dbReference type="OrthoDB" id="6612291at2759"/>
<reference evidence="17 18" key="1">
    <citation type="submission" date="2016-09" db="EMBL/GenBank/DDBJ databases">
        <title>Extensive genetic diversity and differential bi-allelic expression allows diatom success in the polar Southern Ocean.</title>
        <authorList>
            <consortium name="DOE Joint Genome Institute"/>
            <person name="Mock T."/>
            <person name="Otillar R.P."/>
            <person name="Strauss J."/>
            <person name="Dupont C."/>
            <person name="Frickenhaus S."/>
            <person name="Maumus F."/>
            <person name="Mcmullan M."/>
            <person name="Sanges R."/>
            <person name="Schmutz J."/>
            <person name="Toseland A."/>
            <person name="Valas R."/>
            <person name="Veluchamy A."/>
            <person name="Ward B.J."/>
            <person name="Allen A."/>
            <person name="Barry K."/>
            <person name="Falciatore A."/>
            <person name="Ferrante M."/>
            <person name="Fortunato A.E."/>
            <person name="Gloeckner G."/>
            <person name="Gruber A."/>
            <person name="Hipkin R."/>
            <person name="Janech M."/>
            <person name="Kroth P."/>
            <person name="Leese F."/>
            <person name="Lindquist E."/>
            <person name="Lyon B.R."/>
            <person name="Martin J."/>
            <person name="Mayer C."/>
            <person name="Parker M."/>
            <person name="Quesneville H."/>
            <person name="Raymond J."/>
            <person name="Uhlig C."/>
            <person name="Valentin K.U."/>
            <person name="Worden A.Z."/>
            <person name="Armbrust E.V."/>
            <person name="Bowler C."/>
            <person name="Green B."/>
            <person name="Moulton V."/>
            <person name="Van Oosterhout C."/>
            <person name="Grigoriev I."/>
        </authorList>
    </citation>
    <scope>NUCLEOTIDE SEQUENCE [LARGE SCALE GENOMIC DNA]</scope>
    <source>
        <strain evidence="17 18">CCMP1102</strain>
    </source>
</reference>
<keyword evidence="6 15" id="KW-0472">Membrane</keyword>
<comment type="subcellular location">
    <subcellularLocation>
        <location evidence="1">Membrane</location>
        <topology evidence="1">Multi-pass membrane protein</topology>
    </subcellularLocation>
</comment>
<dbReference type="PANTHER" id="PTHR23503:SF8">
    <property type="entry name" value="FACILITATED GLUCOSE TRANSPORTER PROTEIN 1"/>
    <property type="match status" value="1"/>
</dbReference>
<feature type="transmembrane region" description="Helical" evidence="15">
    <location>
        <begin position="316"/>
        <end position="337"/>
    </location>
</feature>
<evidence type="ECO:0000256" key="9">
    <source>
        <dbReference type="ARBA" id="ARBA00044656"/>
    </source>
</evidence>
<comment type="catalytic activity">
    <reaction evidence="12">
        <text>D-fructose(out) = D-fructose(in)</text>
        <dbReference type="Rhea" id="RHEA:60372"/>
        <dbReference type="ChEBI" id="CHEBI:37721"/>
    </reaction>
    <physiologicalReaction direction="left-to-right" evidence="12">
        <dbReference type="Rhea" id="RHEA:60373"/>
    </physiologicalReaction>
</comment>
<evidence type="ECO:0000256" key="4">
    <source>
        <dbReference type="ARBA" id="ARBA00022692"/>
    </source>
</evidence>
<feature type="transmembrane region" description="Helical" evidence="15">
    <location>
        <begin position="253"/>
        <end position="276"/>
    </location>
</feature>
<feature type="transmembrane region" description="Helical" evidence="15">
    <location>
        <begin position="102"/>
        <end position="124"/>
    </location>
</feature>
<dbReference type="GO" id="GO:0015149">
    <property type="term" value="F:hexose transmembrane transporter activity"/>
    <property type="evidence" value="ECO:0007669"/>
    <property type="project" value="TreeGrafter"/>
</dbReference>
<keyword evidence="4 15" id="KW-0812">Transmembrane</keyword>
<evidence type="ECO:0000256" key="13">
    <source>
        <dbReference type="ARBA" id="ARBA00044780"/>
    </source>
</evidence>
<dbReference type="PANTHER" id="PTHR23503">
    <property type="entry name" value="SOLUTE CARRIER FAMILY 2"/>
    <property type="match status" value="1"/>
</dbReference>
<evidence type="ECO:0000313" key="18">
    <source>
        <dbReference type="Proteomes" id="UP000095751"/>
    </source>
</evidence>
<accession>A0A1E7FGD1</accession>
<dbReference type="InterPro" id="IPR003663">
    <property type="entry name" value="Sugar/inositol_transpt"/>
</dbReference>
<evidence type="ECO:0000256" key="12">
    <source>
        <dbReference type="ARBA" id="ARBA00044710"/>
    </source>
</evidence>
<protein>
    <recommendedName>
        <fullName evidence="13">Hexose transporter 1</fullName>
    </recommendedName>
</protein>
<comment type="catalytic activity">
    <reaction evidence="8">
        <text>D-glucose(out) = D-glucose(in)</text>
        <dbReference type="Rhea" id="RHEA:60376"/>
        <dbReference type="ChEBI" id="CHEBI:4167"/>
    </reaction>
    <physiologicalReaction direction="left-to-right" evidence="8">
        <dbReference type="Rhea" id="RHEA:60377"/>
    </physiologicalReaction>
</comment>
<dbReference type="InterPro" id="IPR036259">
    <property type="entry name" value="MFS_trans_sf"/>
</dbReference>
<organism evidence="17 18">
    <name type="scientific">Fragilariopsis cylindrus CCMP1102</name>
    <dbReference type="NCBI Taxonomy" id="635003"/>
    <lineage>
        <taxon>Eukaryota</taxon>
        <taxon>Sar</taxon>
        <taxon>Stramenopiles</taxon>
        <taxon>Ochrophyta</taxon>
        <taxon>Bacillariophyta</taxon>
        <taxon>Bacillariophyceae</taxon>
        <taxon>Bacillariophycidae</taxon>
        <taxon>Bacillariales</taxon>
        <taxon>Bacillariaceae</taxon>
        <taxon>Fragilariopsis</taxon>
    </lineage>
</organism>
<feature type="transmembrane region" description="Helical" evidence="15">
    <location>
        <begin position="136"/>
        <end position="158"/>
    </location>
</feature>
<feature type="transmembrane region" description="Helical" evidence="15">
    <location>
        <begin position="288"/>
        <end position="309"/>
    </location>
</feature>
<name>A0A1E7FGD1_9STRA</name>
<dbReference type="Pfam" id="PF00083">
    <property type="entry name" value="Sugar_tr"/>
    <property type="match status" value="1"/>
</dbReference>
<dbReference type="InterPro" id="IPR005829">
    <property type="entry name" value="Sugar_transporter_CS"/>
</dbReference>
<feature type="transmembrane region" description="Helical" evidence="15">
    <location>
        <begin position="77"/>
        <end position="96"/>
    </location>
</feature>
<gene>
    <name evidence="17" type="ORF">FRACYDRAFT_183952</name>
</gene>
<dbReference type="GO" id="GO:0016020">
    <property type="term" value="C:membrane"/>
    <property type="evidence" value="ECO:0007669"/>
    <property type="project" value="UniProtKB-SubCell"/>
</dbReference>
<evidence type="ECO:0000313" key="17">
    <source>
        <dbReference type="EMBL" id="OEU17241.1"/>
    </source>
</evidence>
<evidence type="ECO:0000256" key="10">
    <source>
        <dbReference type="ARBA" id="ARBA00044662"/>
    </source>
</evidence>